<keyword evidence="2" id="KW-1185">Reference proteome</keyword>
<sequence length="30" mass="3479">MASAPALVYNHMHFAKHFSDSAFCEMRMTF</sequence>
<protein>
    <submittedName>
        <fullName evidence="1">Uncharacterized protein</fullName>
    </submittedName>
</protein>
<dbReference type="AlphaFoldDB" id="A0A4R3JA33"/>
<proteinExistence type="predicted"/>
<evidence type="ECO:0000313" key="1">
    <source>
        <dbReference type="EMBL" id="TCS62462.1"/>
    </source>
</evidence>
<name>A0A4R3JA33_9PROT</name>
<comment type="caution">
    <text evidence="1">The sequence shown here is derived from an EMBL/GenBank/DDBJ whole genome shotgun (WGS) entry which is preliminary data.</text>
</comment>
<dbReference type="Proteomes" id="UP000295304">
    <property type="component" value="Unassembled WGS sequence"/>
</dbReference>
<reference evidence="1 2" key="1">
    <citation type="submission" date="2019-03" db="EMBL/GenBank/DDBJ databases">
        <title>Genomic Encyclopedia of Type Strains, Phase IV (KMG-IV): sequencing the most valuable type-strain genomes for metagenomic binning, comparative biology and taxonomic classification.</title>
        <authorList>
            <person name="Goeker M."/>
        </authorList>
    </citation>
    <scope>NUCLEOTIDE SEQUENCE [LARGE SCALE GENOMIC DNA]</scope>
    <source>
        <strain evidence="1 2">DSM 101688</strain>
    </source>
</reference>
<accession>A0A4R3JA33</accession>
<gene>
    <name evidence="1" type="ORF">EDD55_1057</name>
</gene>
<evidence type="ECO:0000313" key="2">
    <source>
        <dbReference type="Proteomes" id="UP000295304"/>
    </source>
</evidence>
<organism evidence="1 2">
    <name type="scientific">Varunaivibrio sulfuroxidans</name>
    <dbReference type="NCBI Taxonomy" id="1773489"/>
    <lineage>
        <taxon>Bacteria</taxon>
        <taxon>Pseudomonadati</taxon>
        <taxon>Pseudomonadota</taxon>
        <taxon>Alphaproteobacteria</taxon>
        <taxon>Rhodospirillales</taxon>
        <taxon>Magnetovibrionaceae</taxon>
        <taxon>Varunaivibrio</taxon>
    </lineage>
</organism>
<dbReference type="EMBL" id="SLZW01000005">
    <property type="protein sequence ID" value="TCS62462.1"/>
    <property type="molecule type" value="Genomic_DNA"/>
</dbReference>